<proteinExistence type="predicted"/>
<feature type="non-terminal residue" evidence="2">
    <location>
        <position position="1"/>
    </location>
</feature>
<feature type="domain" description="DUF6570" evidence="1">
    <location>
        <begin position="38"/>
        <end position="107"/>
    </location>
</feature>
<dbReference type="EMBL" id="JARIHO010000129">
    <property type="protein sequence ID" value="KAJ7301693.1"/>
    <property type="molecule type" value="Genomic_DNA"/>
</dbReference>
<evidence type="ECO:0000313" key="3">
    <source>
        <dbReference type="Proteomes" id="UP001218218"/>
    </source>
</evidence>
<dbReference type="AlphaFoldDB" id="A0AAD7E8A0"/>
<keyword evidence="3" id="KW-1185">Reference proteome</keyword>
<feature type="non-terminal residue" evidence="2">
    <location>
        <position position="108"/>
    </location>
</feature>
<name>A0AAD7E8A0_9AGAR</name>
<reference evidence="2" key="1">
    <citation type="submission" date="2023-03" db="EMBL/GenBank/DDBJ databases">
        <title>Massive genome expansion in bonnet fungi (Mycena s.s.) driven by repeated elements and novel gene families across ecological guilds.</title>
        <authorList>
            <consortium name="Lawrence Berkeley National Laboratory"/>
            <person name="Harder C.B."/>
            <person name="Miyauchi S."/>
            <person name="Viragh M."/>
            <person name="Kuo A."/>
            <person name="Thoen E."/>
            <person name="Andreopoulos B."/>
            <person name="Lu D."/>
            <person name="Skrede I."/>
            <person name="Drula E."/>
            <person name="Henrissat B."/>
            <person name="Morin E."/>
            <person name="Kohler A."/>
            <person name="Barry K."/>
            <person name="LaButti K."/>
            <person name="Morin E."/>
            <person name="Salamov A."/>
            <person name="Lipzen A."/>
            <person name="Mereny Z."/>
            <person name="Hegedus B."/>
            <person name="Baldrian P."/>
            <person name="Stursova M."/>
            <person name="Weitz H."/>
            <person name="Taylor A."/>
            <person name="Grigoriev I.V."/>
            <person name="Nagy L.G."/>
            <person name="Martin F."/>
            <person name="Kauserud H."/>
        </authorList>
    </citation>
    <scope>NUCLEOTIDE SEQUENCE</scope>
    <source>
        <strain evidence="2">CBHHK002</strain>
    </source>
</reference>
<sequence>KERKHSEVPIEEVEGPVMAEECDYICADCEAQLLKNIKPLRSLANHLWVGKVPWSYAEKMLVAKVRHSPCVVRVTSGQGKLSANVIMLADPTVKVYNTLPPTKDELSE</sequence>
<organism evidence="2 3">
    <name type="scientific">Mycena albidolilacea</name>
    <dbReference type="NCBI Taxonomy" id="1033008"/>
    <lineage>
        <taxon>Eukaryota</taxon>
        <taxon>Fungi</taxon>
        <taxon>Dikarya</taxon>
        <taxon>Basidiomycota</taxon>
        <taxon>Agaricomycotina</taxon>
        <taxon>Agaricomycetes</taxon>
        <taxon>Agaricomycetidae</taxon>
        <taxon>Agaricales</taxon>
        <taxon>Marasmiineae</taxon>
        <taxon>Mycenaceae</taxon>
        <taxon>Mycena</taxon>
    </lineage>
</organism>
<dbReference type="Proteomes" id="UP001218218">
    <property type="component" value="Unassembled WGS sequence"/>
</dbReference>
<gene>
    <name evidence="2" type="ORF">DFH08DRAFT_616328</name>
</gene>
<comment type="caution">
    <text evidence="2">The sequence shown here is derived from an EMBL/GenBank/DDBJ whole genome shotgun (WGS) entry which is preliminary data.</text>
</comment>
<evidence type="ECO:0000259" key="1">
    <source>
        <dbReference type="Pfam" id="PF20209"/>
    </source>
</evidence>
<dbReference type="InterPro" id="IPR046700">
    <property type="entry name" value="DUF6570"/>
</dbReference>
<accession>A0AAD7E8A0</accession>
<protein>
    <recommendedName>
        <fullName evidence="1">DUF6570 domain-containing protein</fullName>
    </recommendedName>
</protein>
<dbReference type="Pfam" id="PF20209">
    <property type="entry name" value="DUF6570"/>
    <property type="match status" value="1"/>
</dbReference>
<evidence type="ECO:0000313" key="2">
    <source>
        <dbReference type="EMBL" id="KAJ7301693.1"/>
    </source>
</evidence>